<feature type="coiled-coil region" evidence="1">
    <location>
        <begin position="118"/>
        <end position="145"/>
    </location>
</feature>
<organism evidence="3 4">
    <name type="scientific">Symbiodinium natans</name>
    <dbReference type="NCBI Taxonomy" id="878477"/>
    <lineage>
        <taxon>Eukaryota</taxon>
        <taxon>Sar</taxon>
        <taxon>Alveolata</taxon>
        <taxon>Dinophyceae</taxon>
        <taxon>Suessiales</taxon>
        <taxon>Symbiodiniaceae</taxon>
        <taxon>Symbiodinium</taxon>
    </lineage>
</organism>
<reference evidence="3" key="1">
    <citation type="submission" date="2021-02" db="EMBL/GenBank/DDBJ databases">
        <authorList>
            <person name="Dougan E. K."/>
            <person name="Rhodes N."/>
            <person name="Thang M."/>
            <person name="Chan C."/>
        </authorList>
    </citation>
    <scope>NUCLEOTIDE SEQUENCE</scope>
</reference>
<feature type="region of interest" description="Disordered" evidence="2">
    <location>
        <begin position="1445"/>
        <end position="1466"/>
    </location>
</feature>
<gene>
    <name evidence="3" type="ORF">SNAT2548_LOCUS16592</name>
</gene>
<feature type="region of interest" description="Disordered" evidence="2">
    <location>
        <begin position="249"/>
        <end position="272"/>
    </location>
</feature>
<proteinExistence type="predicted"/>
<sequence length="1797" mass="199562">MGDSPELVPTEVATDLESDDMLPVGLPQTASEQVATNGALEEGAASTNVFEPNARTPFAAVPFAPQLHMYRQNFQQNIMVGESPEQTRSLLGELEIEAENRHQRFRQAAEYAHDQRIANVEERANRQHEEIVAQLESEIATQRYQFIEANHHLVSELRQQHQVIAFQTEHFSSVSSQITQLRTTLIEEAEENKTQTLNEVGEWFGREHDQAMQQYRLLARESEEEMRRQNDVLQDELSSAERALKLEQDRNASQDTASQAQFPPAVTPATVPQSAGLNVPTAPQFSSPSVIPLSLRAMFSGFGGAATTATPAGPQAPTQAPGTPVPPTGLGGGVSGLAAPMGTPASPAATGVDLIAQTQQALLEAAKLLKGDKGGEDDKPKAEGRNALRQGVAGEEIALPEKDRRAACCISIAAAASIRPEGDDPQDGEKDYWEVDFKRGEAIRHHLNYRSTMYKPEMSCPVALEKLKGTAKVIKTLPVAPYTAKESWDWKGGKGGTNDKTPWTGKTVFKIKEQNKKVKFCEKPKVREIPFEGKGYKHSYKVRRYNTCYADAENCPKPDNNDLQAFAGAAEDRDPVVEHPDPEISAAINEESLRKPALSDQDCSWGGTDGAGPRAPPGDSPDEPLPPPGVPDLDGSDLKDRLSEYLDQVAKENEDYVPEDVGAVEAQREADIERFERKKAREAEEDARKAHFGKVFEICSVKGDELPDGHPQKKWKGRSVFQGNNVQASKRGSVFLETDGQKNGLGMKILFVIDMEPAEVLGRYFGCHHVEQNQVQLSREDHPFAYVFDKKHASPAADYQVRPNRKEDFWEVDAELAAVVRHHIYPRRKLYQDDVSKFPHISCQRITVFDDGRDPIHDDLKQGGPADQSGLPLRKAWIVASSVPMQRLAAHRCDHNHKHGESRGKDLRNSESYTYVMTDCIHHDWKVFCDSLSKHSACAINTLSQTRTETSTCDFETTNTLVACCAIAAVHCSPNMERTTAGIVAPTEVLFSWWARRLTETALCSEYRTMAALEDGEHAVNEFYKYVPRPVLCEFAFKNPAECGNVAKVGLLSDQGLAMLQPEHIRGRLRSLIIVADSSTTFLTEGNYKTDLLADITVNRTNVFPDFQGVEYIPSWGSNLTRLVQLAVDKINMWERAGAIDKTLSVDVMIVWNANELVGEKGLFLDPNYKPSTEHWRGKPHVAQGQWSFIGPKILRELHKLKELQKRPHVGTVLLTSATDHKAYFLPREWGTLMEEILDYAAQMGLAVKNFNVPATQIRKYDSYHFLEDTNHRRQLLRWIGATARIMVLRHQCSFFRTEDLDRTLVNYQHVPRPNARFAVGAQIDDQIFKRLQRTRAREVYQPLVEADPWDDVYFDGPAESFPSGAPIRLQDREFPNMVRLESGEYVPRSQFEASQQEAVDNAPRPGEAVIAASRAATNRYPEATKQRLLGRGEVFDKASSASSTAAAAEIGPSQPKKAKTSGSGDEVIPTGYLRVSDDFQLVDMLGLDWDTIAQRPSDDEADWVILSPEDLPNFSTVPIPRGTRNYVTGVVRGKIYDDMHDSELWCRKLMPLNLGFTLPAGGDEPQDTVEVIYELEDEEPEDVAIKPIIKVELPVAADALGTDEDVPEGPRVTFNTDIDIQEISPTRSTAGYIEIVAGGDADVGAASSGQAAGTQRAGSLPAVARFWVASQPAAVAQAELIGQTAEVSGSVKAQLVPYSLSVDDRRLSMWVEAGSLQPTDPRVELAMREQAVAVREYDSNLKQHSLETRERRVEELEKALSEMHQLYLQGLAEQQYLAKHQEEVMMEDALISSVEA</sequence>
<keyword evidence="4" id="KW-1185">Reference proteome</keyword>
<dbReference type="Proteomes" id="UP000604046">
    <property type="component" value="Unassembled WGS sequence"/>
</dbReference>
<protein>
    <submittedName>
        <fullName evidence="3">Uncharacterized protein</fullName>
    </submittedName>
</protein>
<feature type="compositionally biased region" description="Low complexity" evidence="2">
    <location>
        <begin position="306"/>
        <end position="322"/>
    </location>
</feature>
<feature type="region of interest" description="Disordered" evidence="2">
    <location>
        <begin position="306"/>
        <end position="330"/>
    </location>
</feature>
<dbReference type="OrthoDB" id="423204at2759"/>
<dbReference type="EMBL" id="CAJNDS010002085">
    <property type="protein sequence ID" value="CAE7316311.1"/>
    <property type="molecule type" value="Genomic_DNA"/>
</dbReference>
<evidence type="ECO:0000313" key="4">
    <source>
        <dbReference type="Proteomes" id="UP000604046"/>
    </source>
</evidence>
<feature type="compositionally biased region" description="Pro residues" evidence="2">
    <location>
        <begin position="614"/>
        <end position="630"/>
    </location>
</feature>
<accession>A0A812P3I7</accession>
<name>A0A812P3I7_9DINO</name>
<evidence type="ECO:0000256" key="2">
    <source>
        <dbReference type="SAM" id="MobiDB-lite"/>
    </source>
</evidence>
<evidence type="ECO:0000313" key="3">
    <source>
        <dbReference type="EMBL" id="CAE7316311.1"/>
    </source>
</evidence>
<feature type="region of interest" description="Disordered" evidence="2">
    <location>
        <begin position="587"/>
        <end position="638"/>
    </location>
</feature>
<evidence type="ECO:0000256" key="1">
    <source>
        <dbReference type="SAM" id="Coils"/>
    </source>
</evidence>
<keyword evidence="1" id="KW-0175">Coiled coil</keyword>
<comment type="caution">
    <text evidence="3">The sequence shown here is derived from an EMBL/GenBank/DDBJ whole genome shotgun (WGS) entry which is preliminary data.</text>
</comment>